<gene>
    <name evidence="1" type="ORF">EAX61_08820</name>
</gene>
<dbReference type="Proteomes" id="UP000281985">
    <property type="component" value="Unassembled WGS sequence"/>
</dbReference>
<evidence type="ECO:0008006" key="3">
    <source>
        <dbReference type="Google" id="ProtNLM"/>
    </source>
</evidence>
<evidence type="ECO:0000313" key="2">
    <source>
        <dbReference type="Proteomes" id="UP000281985"/>
    </source>
</evidence>
<protein>
    <recommendedName>
        <fullName evidence="3">Lipoprotein</fullName>
    </recommendedName>
</protein>
<dbReference type="PROSITE" id="PS51257">
    <property type="entry name" value="PROKAR_LIPOPROTEIN"/>
    <property type="match status" value="1"/>
</dbReference>
<comment type="caution">
    <text evidence="1">The sequence shown here is derived from an EMBL/GenBank/DDBJ whole genome shotgun (WGS) entry which is preliminary data.</text>
</comment>
<evidence type="ECO:0000313" key="1">
    <source>
        <dbReference type="EMBL" id="RMB59152.1"/>
    </source>
</evidence>
<accession>A0A3M0G9J6</accession>
<name>A0A3M0G9J6_9FLAO</name>
<dbReference type="AlphaFoldDB" id="A0A3M0G9J6"/>
<reference evidence="1 2" key="1">
    <citation type="submission" date="2018-10" db="EMBL/GenBank/DDBJ databases">
        <title>Dokdonia luteus sp. nov., isolated from sea water.</title>
        <authorList>
            <person name="Zhou L.Y."/>
            <person name="Du Z.J."/>
        </authorList>
    </citation>
    <scope>NUCLEOTIDE SEQUENCE [LARGE SCALE GENOMIC DNA]</scope>
    <source>
        <strain evidence="1 2">SH27</strain>
    </source>
</reference>
<dbReference type="EMBL" id="REFV01000007">
    <property type="protein sequence ID" value="RMB59152.1"/>
    <property type="molecule type" value="Genomic_DNA"/>
</dbReference>
<proteinExistence type="predicted"/>
<organism evidence="1 2">
    <name type="scientific">Dokdonia sinensis</name>
    <dbReference type="NCBI Taxonomy" id="2479847"/>
    <lineage>
        <taxon>Bacteria</taxon>
        <taxon>Pseudomonadati</taxon>
        <taxon>Bacteroidota</taxon>
        <taxon>Flavobacteriia</taxon>
        <taxon>Flavobacteriales</taxon>
        <taxon>Flavobacteriaceae</taxon>
        <taxon>Dokdonia</taxon>
    </lineage>
</organism>
<sequence length="60" mass="6663">MSSIKKNKMQKLNIIIITSFLILGIFSCTPEKAYEGFNPQACCGEEIPIPPPPRDTIPNN</sequence>
<keyword evidence="2" id="KW-1185">Reference proteome</keyword>